<dbReference type="STRING" id="1193182.BN11_570010"/>
<evidence type="ECO:0000313" key="4">
    <source>
        <dbReference type="Proteomes" id="UP000035763"/>
    </source>
</evidence>
<proteinExistence type="predicted"/>
<feature type="repeat" description="NHL" evidence="2">
    <location>
        <begin position="330"/>
        <end position="354"/>
    </location>
</feature>
<dbReference type="GO" id="GO:0008270">
    <property type="term" value="F:zinc ion binding"/>
    <property type="evidence" value="ECO:0007669"/>
    <property type="project" value="UniProtKB-KW"/>
</dbReference>
<protein>
    <submittedName>
        <fullName evidence="3">Uncharacterized protein</fullName>
    </submittedName>
</protein>
<dbReference type="PROSITE" id="PS51125">
    <property type="entry name" value="NHL"/>
    <property type="match status" value="2"/>
</dbReference>
<accession>W6K186</accession>
<evidence type="ECO:0000313" key="3">
    <source>
        <dbReference type="EMBL" id="CCH75222.1"/>
    </source>
</evidence>
<dbReference type="Proteomes" id="UP000035763">
    <property type="component" value="Unassembled WGS sequence"/>
</dbReference>
<dbReference type="SUPFAM" id="SSF101898">
    <property type="entry name" value="NHL repeat"/>
    <property type="match status" value="1"/>
</dbReference>
<dbReference type="InterPro" id="IPR050952">
    <property type="entry name" value="TRIM-NHL_E3_ligases"/>
</dbReference>
<evidence type="ECO:0000256" key="1">
    <source>
        <dbReference type="ARBA" id="ARBA00022737"/>
    </source>
</evidence>
<comment type="caution">
    <text evidence="3">The sequence shown here is derived from an EMBL/GenBank/DDBJ whole genome shotgun (WGS) entry which is preliminary data.</text>
</comment>
<feature type="repeat" description="NHL" evidence="2">
    <location>
        <begin position="592"/>
        <end position="635"/>
    </location>
</feature>
<dbReference type="AlphaFoldDB" id="W6K186"/>
<dbReference type="InterPro" id="IPR001258">
    <property type="entry name" value="NHL_repeat"/>
</dbReference>
<dbReference type="SUPFAM" id="SSF63825">
    <property type="entry name" value="YWTD domain"/>
    <property type="match status" value="1"/>
</dbReference>
<dbReference type="OrthoDB" id="9811352at2"/>
<dbReference type="EMBL" id="CAJA01000482">
    <property type="protein sequence ID" value="CCH75222.1"/>
    <property type="molecule type" value="Genomic_DNA"/>
</dbReference>
<gene>
    <name evidence="3" type="ORF">BN11_570010</name>
</gene>
<evidence type="ECO:0000256" key="2">
    <source>
        <dbReference type="PROSITE-ProRule" id="PRU00504"/>
    </source>
</evidence>
<organism evidence="3 4">
    <name type="scientific">Nostocoides australiense Ben110</name>
    <dbReference type="NCBI Taxonomy" id="1193182"/>
    <lineage>
        <taxon>Bacteria</taxon>
        <taxon>Bacillati</taxon>
        <taxon>Actinomycetota</taxon>
        <taxon>Actinomycetes</taxon>
        <taxon>Micrococcales</taxon>
        <taxon>Intrasporangiaceae</taxon>
        <taxon>Nostocoides</taxon>
    </lineage>
</organism>
<reference evidence="3 4" key="1">
    <citation type="journal article" date="2013" name="ISME J.">
        <title>A metabolic model for members of the genus Tetrasphaera involved in enhanced biological phosphorus removal.</title>
        <authorList>
            <person name="Kristiansen R."/>
            <person name="Nguyen H.T.T."/>
            <person name="Saunders A.M."/>
            <person name="Nielsen J.L."/>
            <person name="Wimmer R."/>
            <person name="Le V.Q."/>
            <person name="McIlroy S.J."/>
            <person name="Petrovski S."/>
            <person name="Seviour R.J."/>
            <person name="Calteau A."/>
            <person name="Nielsen K.L."/>
            <person name="Nielsen P.H."/>
        </authorList>
    </citation>
    <scope>NUCLEOTIDE SEQUENCE [LARGE SCALE GENOMIC DNA]</scope>
    <source>
        <strain evidence="3 4">Ben110</strain>
    </source>
</reference>
<dbReference type="InterPro" id="IPR011042">
    <property type="entry name" value="6-blade_b-propeller_TolB-like"/>
</dbReference>
<keyword evidence="4" id="KW-1185">Reference proteome</keyword>
<keyword evidence="1" id="KW-0677">Repeat</keyword>
<dbReference type="CDD" id="cd05819">
    <property type="entry name" value="NHL"/>
    <property type="match status" value="1"/>
</dbReference>
<dbReference type="PANTHER" id="PTHR24104:SF25">
    <property type="entry name" value="PROTEIN LIN-41"/>
    <property type="match status" value="1"/>
</dbReference>
<dbReference type="PANTHER" id="PTHR24104">
    <property type="entry name" value="E3 UBIQUITIN-PROTEIN LIGASE NHLRC1-RELATED"/>
    <property type="match status" value="1"/>
</dbReference>
<dbReference type="Gene3D" id="2.120.10.30">
    <property type="entry name" value="TolB, C-terminal domain"/>
    <property type="match status" value="5"/>
</dbReference>
<sequence length="756" mass="80224">MPVVPLRVPATLPAPPRRRNPRRGALIAAGAVAVIVSPVLASAGPAAADGERTAGPVQVAALTWTKPTFVRTIGARGSAGLYAWGVAYNPVTNQTLVGDYRNFQIRRFSSGGTLLGSFYRPASSRRGVPEGLAVDPRDGSVYVSDHSKDNRGYVAKFSKDGKFICEFKLTSTYQAWMAMDANGYLYVSDSHVWHNSTNPPQVRKYSLNDTTATATEVAHFGSYGSGVGEIRQITGLAIDDKTGKIAVADTINKKVNVYDGSGRFQYTFAGGVFKGDLRGVAINASSRVAYVVDASAGQVERFNVDTGASLGHFGSLGTGAGQFADGGRQIAIDGSGNVWVADYGNTRVLKFTATGGFIGAYPNPPQNAPKGSLALVRDVAIQPSTRQIFTIEQDNHRMQAFRPDGTPAGMWGRRGTTPPLGFNYPRGLGIQPGSERFWISNTTEHQMRVLNKDKSLAFNLGLPSGSPANHYNEPIDVEFGNGQVYVGDDADRNVKILNAQTGQEEGRLNVAGAGVAVDPATGDIFVSSWRDRRIYHYTKNGGQGSPAVIGSAGTGAGQFQKPWDIDIVGGIIYVTDATRNVLVAYERDGTFLGELGSAGTRPGQFNNPSGLTHDAAGKIYVADAGNDRLQVFDTKGWVKSDANPPSVSIAAPGAGATVGFPVTITGSVTDNLRNGTVEVAVQDRKTKLWWDGRIATWSATKVYINAGIKGGDIRNQQWWFPLIGAQARAGYAVSVRGVDGAGNIGSVVTRSFNTGS</sequence>
<name>W6K186_9MICO</name>
<dbReference type="Pfam" id="PF01436">
    <property type="entry name" value="NHL"/>
    <property type="match status" value="1"/>
</dbReference>